<evidence type="ECO:0000256" key="1">
    <source>
        <dbReference type="SAM" id="MobiDB-lite"/>
    </source>
</evidence>
<proteinExistence type="predicted"/>
<protein>
    <submittedName>
        <fullName evidence="2">Uncharacterized protein</fullName>
    </submittedName>
</protein>
<dbReference type="Proteomes" id="UP000835052">
    <property type="component" value="Unassembled WGS sequence"/>
</dbReference>
<reference evidence="2" key="1">
    <citation type="submission" date="2020-10" db="EMBL/GenBank/DDBJ databases">
        <authorList>
            <person name="Kikuchi T."/>
        </authorList>
    </citation>
    <scope>NUCLEOTIDE SEQUENCE</scope>
    <source>
        <strain evidence="2">NKZ352</strain>
    </source>
</reference>
<evidence type="ECO:0000313" key="3">
    <source>
        <dbReference type="Proteomes" id="UP000835052"/>
    </source>
</evidence>
<evidence type="ECO:0000313" key="2">
    <source>
        <dbReference type="EMBL" id="CAD6195412.1"/>
    </source>
</evidence>
<accession>A0A8S1HK47</accession>
<organism evidence="2 3">
    <name type="scientific">Caenorhabditis auriculariae</name>
    <dbReference type="NCBI Taxonomy" id="2777116"/>
    <lineage>
        <taxon>Eukaryota</taxon>
        <taxon>Metazoa</taxon>
        <taxon>Ecdysozoa</taxon>
        <taxon>Nematoda</taxon>
        <taxon>Chromadorea</taxon>
        <taxon>Rhabditida</taxon>
        <taxon>Rhabditina</taxon>
        <taxon>Rhabditomorpha</taxon>
        <taxon>Rhabditoidea</taxon>
        <taxon>Rhabditidae</taxon>
        <taxon>Peloderinae</taxon>
        <taxon>Caenorhabditis</taxon>
    </lineage>
</organism>
<dbReference type="AlphaFoldDB" id="A0A8S1HK47"/>
<keyword evidence="3" id="KW-1185">Reference proteome</keyword>
<gene>
    <name evidence="2" type="ORF">CAUJ_LOCUS11331</name>
</gene>
<feature type="region of interest" description="Disordered" evidence="1">
    <location>
        <begin position="56"/>
        <end position="136"/>
    </location>
</feature>
<sequence length="226" mass="25449">MTECKGCECTARAVHKLESSINYLLLEGKQVNKITSENKKKIEELRRAERDALRKRFNVPTTDLKNASSKRSKSNVQSESSRKQNKSTPMTFVTEACPPSLPTEFTTTSCDTTRKSRGSSTVRIDSSSAVSTQKDQTGHIQLVRNVKQSINASIDDTFIRHSYTIERDGSHLTLPAMVKVKQLPDGWLDVTYVMLSEHNHVLMRLTCDLYGTQTRNVVINDVLVKN</sequence>
<dbReference type="EMBL" id="CAJGYM010000054">
    <property type="protein sequence ID" value="CAD6195412.1"/>
    <property type="molecule type" value="Genomic_DNA"/>
</dbReference>
<feature type="compositionally biased region" description="Polar residues" evidence="1">
    <location>
        <begin position="118"/>
        <end position="136"/>
    </location>
</feature>
<comment type="caution">
    <text evidence="2">The sequence shown here is derived from an EMBL/GenBank/DDBJ whole genome shotgun (WGS) entry which is preliminary data.</text>
</comment>
<name>A0A8S1HK47_9PELO</name>